<sequence>MARQNYKNKRAEGGDIVELGNVLHKCEGNIVIKLISSGIPYPGATVFTKNKKCVGKVDEVLGTLDEGYASIALDNKENIDTYKEGECLYASSDRFIQKERFLPRTEVEKKKEKVDKMKYKTKNSNKSRNNNFNKKKFNDKKKPNKKIIFD</sequence>
<reference evidence="3 4" key="1">
    <citation type="submission" date="2019-01" db="EMBL/GenBank/DDBJ databases">
        <title>Genomes sequencing and comparative genomics of infectious freshwater microsporidia, Cucumispora dikerogammari and Thelohania contejeani.</title>
        <authorList>
            <person name="Cormier A."/>
            <person name="Giraud I."/>
            <person name="Wattier R."/>
            <person name="Teixeira M."/>
            <person name="Grandjean F."/>
            <person name="Rigaud T."/>
            <person name="Cordaux R."/>
        </authorList>
    </citation>
    <scope>NUCLEOTIDE SEQUENCE [LARGE SCALE GENOMIC DNA]</scope>
    <source>
        <strain evidence="3">T1</strain>
        <tissue evidence="3">Spores</tissue>
    </source>
</reference>
<keyword evidence="1" id="KW-0694">RNA-binding</keyword>
<keyword evidence="1" id="KW-0698">rRNA processing</keyword>
<proteinExistence type="inferred from homology"/>
<protein>
    <recommendedName>
        <fullName evidence="1">H/ACA ribonucleoprotein complex subunit</fullName>
    </recommendedName>
</protein>
<dbReference type="InterPro" id="IPR038664">
    <property type="entry name" value="Gar1/Naf1_Cbf5-bd_sf"/>
</dbReference>
<feature type="region of interest" description="Disordered" evidence="2">
    <location>
        <begin position="112"/>
        <end position="150"/>
    </location>
</feature>
<evidence type="ECO:0000313" key="3">
    <source>
        <dbReference type="EMBL" id="KAF7683606.1"/>
    </source>
</evidence>
<comment type="subunit">
    <text evidence="1">Component of the small nucleolar ribonucleoprotein particles containing H/ACA-type snoRNAs (H/ACA snoRNPs).</text>
</comment>
<evidence type="ECO:0000256" key="2">
    <source>
        <dbReference type="SAM" id="MobiDB-lite"/>
    </source>
</evidence>
<evidence type="ECO:0000256" key="1">
    <source>
        <dbReference type="RuleBase" id="RU364004"/>
    </source>
</evidence>
<comment type="subcellular location">
    <subcellularLocation>
        <location evidence="1">Nucleus</location>
        <location evidence="1">Nucleolus</location>
    </subcellularLocation>
</comment>
<dbReference type="Pfam" id="PF04410">
    <property type="entry name" value="Gar1"/>
    <property type="match status" value="1"/>
</dbReference>
<dbReference type="InterPro" id="IPR007504">
    <property type="entry name" value="H/ACA_rnp_Gar1/Naf1"/>
</dbReference>
<comment type="similarity">
    <text evidence="1">Belongs to the GAR1 family.</text>
</comment>
<comment type="function">
    <text evidence="1">Required for ribosome biogenesis. Part of a complex which catalyzes pseudouridylation of rRNA. This involves the isomerization of uridine such that the ribose is subsequently attached to C5, instead of the normal N1. Pseudouridine ("psi") residues may serve to stabilize the conformation of rRNAs.</text>
</comment>
<dbReference type="Gene3D" id="2.40.10.230">
    <property type="entry name" value="Probable tRNA pseudouridine synthase domain"/>
    <property type="match status" value="1"/>
</dbReference>
<keyword evidence="1 3" id="KW-0687">Ribonucleoprotein</keyword>
<dbReference type="Proteomes" id="UP001516464">
    <property type="component" value="Unassembled WGS sequence"/>
</dbReference>
<keyword evidence="1" id="KW-0539">Nucleus</keyword>
<dbReference type="SUPFAM" id="SSF50447">
    <property type="entry name" value="Translation proteins"/>
    <property type="match status" value="1"/>
</dbReference>
<name>A0ABQ7HZN2_9MICR</name>
<dbReference type="InterPro" id="IPR009000">
    <property type="entry name" value="Transl_B-barrel_sf"/>
</dbReference>
<dbReference type="EMBL" id="SBIQ01000069">
    <property type="protein sequence ID" value="KAF7683606.1"/>
    <property type="molecule type" value="Genomic_DNA"/>
</dbReference>
<keyword evidence="1" id="KW-0690">Ribosome biogenesis</keyword>
<keyword evidence="4" id="KW-1185">Reference proteome</keyword>
<evidence type="ECO:0000313" key="4">
    <source>
        <dbReference type="Proteomes" id="UP001516464"/>
    </source>
</evidence>
<organism evidence="3 4">
    <name type="scientific">Astathelohania contejeani</name>
    <dbReference type="NCBI Taxonomy" id="164912"/>
    <lineage>
        <taxon>Eukaryota</taxon>
        <taxon>Fungi</taxon>
        <taxon>Fungi incertae sedis</taxon>
        <taxon>Microsporidia</taxon>
        <taxon>Astathelohaniidae</taxon>
        <taxon>Astathelohania</taxon>
    </lineage>
</organism>
<dbReference type="GO" id="GO:1990904">
    <property type="term" value="C:ribonucleoprotein complex"/>
    <property type="evidence" value="ECO:0007669"/>
    <property type="project" value="UniProtKB-KW"/>
</dbReference>
<comment type="caution">
    <text evidence="3">The sequence shown here is derived from an EMBL/GenBank/DDBJ whole genome shotgun (WGS) entry which is preliminary data.</text>
</comment>
<accession>A0ABQ7HZN2</accession>
<feature type="compositionally biased region" description="Basic residues" evidence="2">
    <location>
        <begin position="133"/>
        <end position="150"/>
    </location>
</feature>
<gene>
    <name evidence="3" type="primary">GAR1</name>
    <name evidence="3" type="ORF">TCON_1186</name>
</gene>